<organism evidence="4 5">
    <name type="scientific">Bucco capensis</name>
    <name type="common">collared puffbird</name>
    <dbReference type="NCBI Taxonomy" id="135168"/>
    <lineage>
        <taxon>Eukaryota</taxon>
        <taxon>Metazoa</taxon>
        <taxon>Chordata</taxon>
        <taxon>Craniata</taxon>
        <taxon>Vertebrata</taxon>
        <taxon>Euteleostomi</taxon>
        <taxon>Archelosauria</taxon>
        <taxon>Archosauria</taxon>
        <taxon>Dinosauria</taxon>
        <taxon>Saurischia</taxon>
        <taxon>Theropoda</taxon>
        <taxon>Coelurosauria</taxon>
        <taxon>Aves</taxon>
        <taxon>Neognathae</taxon>
        <taxon>Neoaves</taxon>
        <taxon>Telluraves</taxon>
        <taxon>Coraciimorphae</taxon>
        <taxon>Piciformes</taxon>
        <taxon>Bucconidae</taxon>
        <taxon>Bucco</taxon>
    </lineage>
</organism>
<dbReference type="OrthoDB" id="366390at2759"/>
<evidence type="ECO:0000313" key="4">
    <source>
        <dbReference type="EMBL" id="NXH23380.1"/>
    </source>
</evidence>
<evidence type="ECO:0000256" key="3">
    <source>
        <dbReference type="PROSITE-ProRule" id="PRU00023"/>
    </source>
</evidence>
<keyword evidence="5" id="KW-1185">Reference proteome</keyword>
<gene>
    <name evidence="4" type="primary">Asb18_0</name>
    <name evidence="4" type="ORF">BUCCAP_R01935</name>
</gene>
<protein>
    <submittedName>
        <fullName evidence="4">ASB18 protein</fullName>
    </submittedName>
</protein>
<keyword evidence="2 3" id="KW-0040">ANK repeat</keyword>
<evidence type="ECO:0000256" key="1">
    <source>
        <dbReference type="ARBA" id="ARBA00022737"/>
    </source>
</evidence>
<dbReference type="GO" id="GO:0005737">
    <property type="term" value="C:cytoplasm"/>
    <property type="evidence" value="ECO:0007669"/>
    <property type="project" value="TreeGrafter"/>
</dbReference>
<dbReference type="Proteomes" id="UP000534107">
    <property type="component" value="Unassembled WGS sequence"/>
</dbReference>
<dbReference type="PROSITE" id="PS50088">
    <property type="entry name" value="ANK_REPEAT"/>
    <property type="match status" value="4"/>
</dbReference>
<dbReference type="InterPro" id="IPR036770">
    <property type="entry name" value="Ankyrin_rpt-contain_sf"/>
</dbReference>
<evidence type="ECO:0000313" key="5">
    <source>
        <dbReference type="Proteomes" id="UP000534107"/>
    </source>
</evidence>
<proteinExistence type="predicted"/>
<feature type="repeat" description="ANK" evidence="3">
    <location>
        <begin position="122"/>
        <end position="154"/>
    </location>
</feature>
<dbReference type="AlphaFoldDB" id="A0A7K9IEB5"/>
<reference evidence="4 5" key="1">
    <citation type="submission" date="2019-09" db="EMBL/GenBank/DDBJ databases">
        <title>Bird 10,000 Genomes (B10K) Project - Family phase.</title>
        <authorList>
            <person name="Zhang G."/>
        </authorList>
    </citation>
    <scope>NUCLEOTIDE SEQUENCE [LARGE SCALE GENOMIC DNA]</scope>
    <source>
        <strain evidence="4">B10K-DU-001-16</strain>
        <tissue evidence="4">Muscle</tissue>
    </source>
</reference>
<dbReference type="PANTHER" id="PTHR24198:SF173">
    <property type="entry name" value="ANKYRIN REPEAT AND SOCS BOX PROTEIN 10-RELATED"/>
    <property type="match status" value="1"/>
</dbReference>
<dbReference type="Gene3D" id="1.25.40.20">
    <property type="entry name" value="Ankyrin repeat-containing domain"/>
    <property type="match status" value="2"/>
</dbReference>
<dbReference type="InterPro" id="IPR002110">
    <property type="entry name" value="Ankyrin_rpt"/>
</dbReference>
<feature type="non-terminal residue" evidence="4">
    <location>
        <position position="377"/>
    </location>
</feature>
<comment type="caution">
    <text evidence="4">The sequence shown here is derived from an EMBL/GenBank/DDBJ whole genome shotgun (WGS) entry which is preliminary data.</text>
</comment>
<name>A0A7K9IEB5_9PICI</name>
<sequence length="377" mass="41495">MGELPGPVTEKLQISPKLDLEHPLTAHTPATKYYTALVTGDLRSLEVLIDRYYQDVNLVFEISKNELEWQVKSQASYGLSGLWSLEYKRELTTPLCLTARHGHTTCLRHLLRQRADPNLAPGGHGPLHEACLGGHTDCVKLLLEHQADPNLWSEEGLAPLHLCTTQDSLGCAKLLLRHGATVNLPSEDSGETALHVAARHCLCDHARLYLRHGACVDARSTQEDTALGVLCGQALDTSKGCLQFCRLLAAHGADIDARDEIRRSPLHKACGTANAVLVRFLLRHGADVNAIDYSGMSPLGCVLQSAVFKKELQPHLTVQLLLNHGSQKIWPSAFVKVLKSCAVVPEIIEVLFNSYSQIPVSEKWVDAVPEEVFQVRQ</sequence>
<dbReference type="SMART" id="SM00248">
    <property type="entry name" value="ANK"/>
    <property type="match status" value="6"/>
</dbReference>
<feature type="repeat" description="ANK" evidence="3">
    <location>
        <begin position="155"/>
        <end position="187"/>
    </location>
</feature>
<dbReference type="PROSITE" id="PS50297">
    <property type="entry name" value="ANK_REP_REGION"/>
    <property type="match status" value="4"/>
</dbReference>
<feature type="repeat" description="ANK" evidence="3">
    <location>
        <begin position="261"/>
        <end position="293"/>
    </location>
</feature>
<accession>A0A7K9IEB5</accession>
<feature type="non-terminal residue" evidence="4">
    <location>
        <position position="1"/>
    </location>
</feature>
<dbReference type="PANTHER" id="PTHR24198">
    <property type="entry name" value="ANKYRIN REPEAT AND PROTEIN KINASE DOMAIN-CONTAINING PROTEIN"/>
    <property type="match status" value="1"/>
</dbReference>
<keyword evidence="1" id="KW-0677">Repeat</keyword>
<dbReference type="PRINTS" id="PR01415">
    <property type="entry name" value="ANKYRIN"/>
</dbReference>
<dbReference type="EMBL" id="VWZO01022872">
    <property type="protein sequence ID" value="NXH23380.1"/>
    <property type="molecule type" value="Genomic_DNA"/>
</dbReference>
<feature type="repeat" description="ANK" evidence="3">
    <location>
        <begin position="189"/>
        <end position="221"/>
    </location>
</feature>
<dbReference type="SUPFAM" id="SSF48403">
    <property type="entry name" value="Ankyrin repeat"/>
    <property type="match status" value="1"/>
</dbReference>
<dbReference type="Pfam" id="PF12796">
    <property type="entry name" value="Ank_2"/>
    <property type="match status" value="3"/>
</dbReference>
<evidence type="ECO:0000256" key="2">
    <source>
        <dbReference type="ARBA" id="ARBA00023043"/>
    </source>
</evidence>